<gene>
    <name evidence="16" type="primary">hemN</name>
    <name evidence="16" type="ORF">GCM10022210_50510</name>
</gene>
<dbReference type="PROSITE" id="PS51918">
    <property type="entry name" value="RADICAL_SAM"/>
    <property type="match status" value="1"/>
</dbReference>
<keyword evidence="8 14" id="KW-0479">Metal-binding</keyword>
<dbReference type="SUPFAM" id="SSF102114">
    <property type="entry name" value="Radical SAM enzymes"/>
    <property type="match status" value="1"/>
</dbReference>
<comment type="caution">
    <text evidence="16">The sequence shown here is derived from an EMBL/GenBank/DDBJ whole genome shotgun (WGS) entry which is preliminary data.</text>
</comment>
<keyword evidence="10 14" id="KW-0408">Iron</keyword>
<dbReference type="EC" id="1.3.98.3" evidence="14"/>
<dbReference type="SFLD" id="SFLDS00029">
    <property type="entry name" value="Radical_SAM"/>
    <property type="match status" value="1"/>
</dbReference>
<sequence>MPVPENNNLTAKYNVALPRYTSYPTMPYWDIARFNKNDWKKTVKRSFKESNPKEGISLYIHLPFCENLCTYCGCNIRITKNHRVEEPYINALLLEWAMYKNIFGHKPLIREIHLGGGTPTFFSAANLKMLISAILLYADIHPEAAFSFEAHPANTTVNHLQVLYDLGFRRLSLGIQDFDPKVQAIINRQQSFAQVQAVTSQARRIGYTSVNYDLIYGLPLQTLHGLATTIQQVAELTPDRIAFYSYAHVPWIKPGQRHFTENDLPNAEAKKKLHETGRALLHSYRYLEIGMDHFALAGDQLFTAMKNGQLYRNFMGYTDQHTQLLIGLGVSAISDSAYAFAQNVKNVEEYLQLVKQGELPVFKGHLLTPDDLIIRKHIQNIMCKGNTTWNHHQEPCPSLFEGLERLQPLVDDGLIELNSWGLKVTPLGQGYLRNICMALDARLWADKPATQLFSMAI</sequence>
<dbReference type="PIRSF" id="PIRSF000167">
    <property type="entry name" value="HemN"/>
    <property type="match status" value="1"/>
</dbReference>
<dbReference type="SMART" id="SM00729">
    <property type="entry name" value="Elp3"/>
    <property type="match status" value="1"/>
</dbReference>
<proteinExistence type="inferred from homology"/>
<dbReference type="InterPro" id="IPR034505">
    <property type="entry name" value="Coproporphyrinogen-III_oxidase"/>
</dbReference>
<evidence type="ECO:0000256" key="12">
    <source>
        <dbReference type="ARBA" id="ARBA00023244"/>
    </source>
</evidence>
<evidence type="ECO:0000256" key="11">
    <source>
        <dbReference type="ARBA" id="ARBA00023014"/>
    </source>
</evidence>
<dbReference type="InterPro" id="IPR006638">
    <property type="entry name" value="Elp3/MiaA/NifB-like_rSAM"/>
</dbReference>
<evidence type="ECO:0000256" key="4">
    <source>
        <dbReference type="ARBA" id="ARBA00011245"/>
    </source>
</evidence>
<comment type="similarity">
    <text evidence="3 14">Belongs to the anaerobic coproporphyrinogen-III oxidase family.</text>
</comment>
<comment type="subcellular location">
    <subcellularLocation>
        <location evidence="1 14">Cytoplasm</location>
    </subcellularLocation>
</comment>
<evidence type="ECO:0000313" key="16">
    <source>
        <dbReference type="EMBL" id="GAA3990732.1"/>
    </source>
</evidence>
<evidence type="ECO:0000256" key="8">
    <source>
        <dbReference type="ARBA" id="ARBA00022723"/>
    </source>
</evidence>
<comment type="cofactor">
    <cofactor evidence="14">
        <name>[4Fe-4S] cluster</name>
        <dbReference type="ChEBI" id="CHEBI:49883"/>
    </cofactor>
    <text evidence="14">Binds 1 [4Fe-4S] cluster. The cluster is coordinated with 3 cysteines and an exchangeable S-adenosyl-L-methionine.</text>
</comment>
<organism evidence="16 17">
    <name type="scientific">Mucilaginibacter dorajii</name>
    <dbReference type="NCBI Taxonomy" id="692994"/>
    <lineage>
        <taxon>Bacteria</taxon>
        <taxon>Pseudomonadati</taxon>
        <taxon>Bacteroidota</taxon>
        <taxon>Sphingobacteriia</taxon>
        <taxon>Sphingobacteriales</taxon>
        <taxon>Sphingobacteriaceae</taxon>
        <taxon>Mucilaginibacter</taxon>
    </lineage>
</organism>
<dbReference type="SFLD" id="SFLDG01065">
    <property type="entry name" value="anaerobic_coproporphyrinogen-I"/>
    <property type="match status" value="1"/>
</dbReference>
<keyword evidence="7 14" id="KW-0949">S-adenosyl-L-methionine</keyword>
<reference evidence="17" key="1">
    <citation type="journal article" date="2019" name="Int. J. Syst. Evol. Microbiol.">
        <title>The Global Catalogue of Microorganisms (GCM) 10K type strain sequencing project: providing services to taxonomists for standard genome sequencing and annotation.</title>
        <authorList>
            <consortium name="The Broad Institute Genomics Platform"/>
            <consortium name="The Broad Institute Genome Sequencing Center for Infectious Disease"/>
            <person name="Wu L."/>
            <person name="Ma J."/>
        </authorList>
    </citation>
    <scope>NUCLEOTIDE SEQUENCE [LARGE SCALE GENOMIC DNA]</scope>
    <source>
        <strain evidence="17">JCM 16601</strain>
    </source>
</reference>
<dbReference type="EMBL" id="BAAAZC010000031">
    <property type="protein sequence ID" value="GAA3990732.1"/>
    <property type="molecule type" value="Genomic_DNA"/>
</dbReference>
<evidence type="ECO:0000259" key="15">
    <source>
        <dbReference type="PROSITE" id="PS51918"/>
    </source>
</evidence>
<dbReference type="PANTHER" id="PTHR13932">
    <property type="entry name" value="COPROPORPHYRINIGEN III OXIDASE"/>
    <property type="match status" value="1"/>
</dbReference>
<evidence type="ECO:0000256" key="13">
    <source>
        <dbReference type="ARBA" id="ARBA00048321"/>
    </source>
</evidence>
<evidence type="ECO:0000256" key="7">
    <source>
        <dbReference type="ARBA" id="ARBA00022691"/>
    </source>
</evidence>
<dbReference type="Pfam" id="PF04055">
    <property type="entry name" value="Radical_SAM"/>
    <property type="match status" value="1"/>
</dbReference>
<evidence type="ECO:0000256" key="1">
    <source>
        <dbReference type="ARBA" id="ARBA00004496"/>
    </source>
</evidence>
<comment type="pathway">
    <text evidence="2 14">Porphyrin-containing compound metabolism; protoporphyrin-IX biosynthesis; protoporphyrinogen-IX from coproporphyrinogen-III (AdoMet route): step 1/1.</text>
</comment>
<evidence type="ECO:0000256" key="10">
    <source>
        <dbReference type="ARBA" id="ARBA00023004"/>
    </source>
</evidence>
<evidence type="ECO:0000256" key="3">
    <source>
        <dbReference type="ARBA" id="ARBA00005493"/>
    </source>
</evidence>
<evidence type="ECO:0000313" key="17">
    <source>
        <dbReference type="Proteomes" id="UP001500742"/>
    </source>
</evidence>
<dbReference type="Gene3D" id="1.10.10.920">
    <property type="match status" value="1"/>
</dbReference>
<evidence type="ECO:0000256" key="6">
    <source>
        <dbReference type="ARBA" id="ARBA00022490"/>
    </source>
</evidence>
<dbReference type="Proteomes" id="UP001500742">
    <property type="component" value="Unassembled WGS sequence"/>
</dbReference>
<dbReference type="NCBIfam" id="TIGR00538">
    <property type="entry name" value="hemN"/>
    <property type="match status" value="1"/>
</dbReference>
<protein>
    <recommendedName>
        <fullName evidence="14">Coproporphyrinogen-III oxidase</fullName>
        <ecNumber evidence="14">1.3.98.3</ecNumber>
    </recommendedName>
</protein>
<keyword evidence="5 14" id="KW-0004">4Fe-4S</keyword>
<comment type="catalytic activity">
    <reaction evidence="13 14">
        <text>coproporphyrinogen III + 2 S-adenosyl-L-methionine = protoporphyrinogen IX + 2 5'-deoxyadenosine + 2 L-methionine + 2 CO2</text>
        <dbReference type="Rhea" id="RHEA:15425"/>
        <dbReference type="ChEBI" id="CHEBI:16526"/>
        <dbReference type="ChEBI" id="CHEBI:17319"/>
        <dbReference type="ChEBI" id="CHEBI:57307"/>
        <dbReference type="ChEBI" id="CHEBI:57309"/>
        <dbReference type="ChEBI" id="CHEBI:57844"/>
        <dbReference type="ChEBI" id="CHEBI:59789"/>
        <dbReference type="EC" id="1.3.98.3"/>
    </reaction>
</comment>
<dbReference type="InterPro" id="IPR007197">
    <property type="entry name" value="rSAM"/>
</dbReference>
<dbReference type="Gene3D" id="3.20.20.70">
    <property type="entry name" value="Aldolase class I"/>
    <property type="match status" value="1"/>
</dbReference>
<evidence type="ECO:0000256" key="5">
    <source>
        <dbReference type="ARBA" id="ARBA00022485"/>
    </source>
</evidence>
<keyword evidence="9 14" id="KW-0560">Oxidoreductase</keyword>
<accession>A0ABP7R0B8</accession>
<keyword evidence="11 14" id="KW-0411">Iron-sulfur</keyword>
<evidence type="ECO:0000256" key="9">
    <source>
        <dbReference type="ARBA" id="ARBA00023002"/>
    </source>
</evidence>
<keyword evidence="12 14" id="KW-0627">Porphyrin biosynthesis</keyword>
<keyword evidence="17" id="KW-1185">Reference proteome</keyword>
<comment type="subunit">
    <text evidence="4">Monomer.</text>
</comment>
<feature type="domain" description="Radical SAM core" evidence="15">
    <location>
        <begin position="50"/>
        <end position="285"/>
    </location>
</feature>
<keyword evidence="6 14" id="KW-0963">Cytoplasm</keyword>
<dbReference type="InterPro" id="IPR058240">
    <property type="entry name" value="rSAM_sf"/>
</dbReference>
<dbReference type="InterPro" id="IPR004558">
    <property type="entry name" value="Coprogen_oxidase_HemN"/>
</dbReference>
<evidence type="ECO:0000256" key="2">
    <source>
        <dbReference type="ARBA" id="ARBA00004785"/>
    </source>
</evidence>
<dbReference type="RefSeq" id="WP_259086669.1">
    <property type="nucleotide sequence ID" value="NZ_BAAAZC010000031.1"/>
</dbReference>
<evidence type="ECO:0000256" key="14">
    <source>
        <dbReference type="PIRNR" id="PIRNR000167"/>
    </source>
</evidence>
<name>A0ABP7R0B8_9SPHI</name>
<dbReference type="PANTHER" id="PTHR13932:SF6">
    <property type="entry name" value="OXYGEN-INDEPENDENT COPROPORPHYRINOGEN III OXIDASE"/>
    <property type="match status" value="1"/>
</dbReference>
<dbReference type="InterPro" id="IPR013785">
    <property type="entry name" value="Aldolase_TIM"/>
</dbReference>